<evidence type="ECO:0000259" key="6">
    <source>
        <dbReference type="Pfam" id="PF08479"/>
    </source>
</evidence>
<evidence type="ECO:0000256" key="4">
    <source>
        <dbReference type="SAM" id="SignalP"/>
    </source>
</evidence>
<dbReference type="GO" id="GO:0098046">
    <property type="term" value="C:type V protein secretion system complex"/>
    <property type="evidence" value="ECO:0007669"/>
    <property type="project" value="TreeGrafter"/>
</dbReference>
<evidence type="ECO:0000313" key="8">
    <source>
        <dbReference type="Proteomes" id="UP000298551"/>
    </source>
</evidence>
<evidence type="ECO:0000256" key="2">
    <source>
        <dbReference type="ARBA" id="ARBA00022692"/>
    </source>
</evidence>
<keyword evidence="1" id="KW-0472">Membrane</keyword>
<evidence type="ECO:0000259" key="5">
    <source>
        <dbReference type="Pfam" id="PF03865"/>
    </source>
</evidence>
<accession>A0A4D6XJT3</accession>
<dbReference type="RefSeq" id="WP_136916761.1">
    <property type="nucleotide sequence ID" value="NZ_CP039371.1"/>
</dbReference>
<dbReference type="Pfam" id="PF03865">
    <property type="entry name" value="ShlB"/>
    <property type="match status" value="1"/>
</dbReference>
<dbReference type="InterPro" id="IPR051544">
    <property type="entry name" value="TPS_OM_transporter"/>
</dbReference>
<evidence type="ECO:0000256" key="3">
    <source>
        <dbReference type="ARBA" id="ARBA00023237"/>
    </source>
</evidence>
<gene>
    <name evidence="7" type="ORF">E6B08_27005</name>
</gene>
<dbReference type="GO" id="GO:0008320">
    <property type="term" value="F:protein transmembrane transporter activity"/>
    <property type="evidence" value="ECO:0007669"/>
    <property type="project" value="TreeGrafter"/>
</dbReference>
<keyword evidence="1" id="KW-1134">Transmembrane beta strand</keyword>
<organism evidence="7 8">
    <name type="scientific">Pseudomonas putida</name>
    <name type="common">Arthrobacter siderocapsulatus</name>
    <dbReference type="NCBI Taxonomy" id="303"/>
    <lineage>
        <taxon>Bacteria</taxon>
        <taxon>Pseudomonadati</taxon>
        <taxon>Pseudomonadota</taxon>
        <taxon>Gammaproteobacteria</taxon>
        <taxon>Pseudomonadales</taxon>
        <taxon>Pseudomonadaceae</taxon>
        <taxon>Pseudomonas</taxon>
    </lineage>
</organism>
<dbReference type="AlphaFoldDB" id="A0A4D6XJT3"/>
<dbReference type="InterPro" id="IPR013686">
    <property type="entry name" value="Polypept-transport_assoc_ShlB"/>
</dbReference>
<keyword evidence="2" id="KW-0812">Transmembrane</keyword>
<feature type="signal peptide" evidence="4">
    <location>
        <begin position="1"/>
        <end position="19"/>
    </location>
</feature>
<dbReference type="GO" id="GO:0046819">
    <property type="term" value="P:protein secretion by the type V secretion system"/>
    <property type="evidence" value="ECO:0007669"/>
    <property type="project" value="TreeGrafter"/>
</dbReference>
<sequence length="556" mass="61209">MRQWVVTWLALCSACAAGAAPLPGFLTGSADESLLPASNLPIDAYRPIGAGQLLLVDGTHPRPALDLNARVHLRKVRFEGGTVYPLSDLREHFQPLIGQDVTLGQLVDYADRLTLRYQQDGYLLSHAYLVPQDLADGRVSVVLVEGYVSDCEVHGDIGPAKAYLEQLLAKLKAERPLTRQSFERYIGLIERIPGVSLQAQALQPGANEQAMHLVLQVTRKPIGAAITFADGSRDSPQALLRVASQAQTRFAERLSAAVLLPPGEDQAHYWRLDYGQFVDGEGSQVLASAMRYRNDSTTRIRLGHGGYMSRNRDNERYSVGISQPLIATADEWLDAVARFEVGTDRSDTQMAHGGQHLRDETDLRVLSFEADWRKVEDGRLRLVSGSVHQGLDQFGARSDGEADLDFLRLHLAGVQSDDWPGNWQGVLSGAFYWSDYHVPDSERAPFGGQNFGRGYPSDQAAGDKGWGLAYEINYRLRREGAWFSTVQPYAVLDSARAWFNRGGIEDARLGSLAMGLRAGDGKAYSLALELAKPLADIALDSLDRRPRLTLSVSLQL</sequence>
<dbReference type="EMBL" id="CP039371">
    <property type="protein sequence ID" value="QCI14778.1"/>
    <property type="molecule type" value="Genomic_DNA"/>
</dbReference>
<dbReference type="Pfam" id="PF08479">
    <property type="entry name" value="POTRA_2"/>
    <property type="match status" value="1"/>
</dbReference>
<dbReference type="Gene3D" id="3.10.20.310">
    <property type="entry name" value="membrane protein fhac"/>
    <property type="match status" value="1"/>
</dbReference>
<reference evidence="8" key="1">
    <citation type="submission" date="2019-04" db="EMBL/GenBank/DDBJ databases">
        <title>Genome sequence of Pseudomonas putida 1290, an auxin catabolizing strain.</title>
        <authorList>
            <person name="Laird T.S."/>
            <person name="Leveau J.H.J."/>
        </authorList>
    </citation>
    <scope>NUCLEOTIDE SEQUENCE [LARGE SCALE GENOMIC DNA]</scope>
    <source>
        <strain evidence="8">1290</strain>
    </source>
</reference>
<dbReference type="PANTHER" id="PTHR34597">
    <property type="entry name" value="SLR1661 PROTEIN"/>
    <property type="match status" value="1"/>
</dbReference>
<dbReference type="Proteomes" id="UP000298551">
    <property type="component" value="Chromosome"/>
</dbReference>
<evidence type="ECO:0000313" key="7">
    <source>
        <dbReference type="EMBL" id="QCI14778.1"/>
    </source>
</evidence>
<dbReference type="InterPro" id="IPR005565">
    <property type="entry name" value="Hemolysn_activator_HlyB_C"/>
</dbReference>
<dbReference type="OrthoDB" id="5753546at2"/>
<keyword evidence="4" id="KW-0732">Signal</keyword>
<feature type="domain" description="Haemolysin activator HlyB C-terminal" evidence="5">
    <location>
        <begin position="371"/>
        <end position="517"/>
    </location>
</feature>
<feature type="domain" description="Polypeptide-transport-associated ShlB-type" evidence="6">
    <location>
        <begin position="72"/>
        <end position="146"/>
    </location>
</feature>
<dbReference type="Gene3D" id="2.40.160.50">
    <property type="entry name" value="membrane protein fhac: a member of the omp85/tpsb transporter family"/>
    <property type="match status" value="1"/>
</dbReference>
<protein>
    <submittedName>
        <fullName evidence="7">ShlB/FhaC/HecB family hemolysin secretion/activation protein</fullName>
    </submittedName>
</protein>
<evidence type="ECO:0000256" key="1">
    <source>
        <dbReference type="ARBA" id="ARBA00022452"/>
    </source>
</evidence>
<name>A0A4D6XJT3_PSEPU</name>
<keyword evidence="3" id="KW-0998">Cell outer membrane</keyword>
<dbReference type="PANTHER" id="PTHR34597:SF6">
    <property type="entry name" value="BLR6126 PROTEIN"/>
    <property type="match status" value="1"/>
</dbReference>
<proteinExistence type="predicted"/>
<feature type="chain" id="PRO_5020239155" evidence="4">
    <location>
        <begin position="20"/>
        <end position="556"/>
    </location>
</feature>